<comment type="subcellular location">
    <subcellularLocation>
        <location evidence="1">Cell membrane</location>
        <topology evidence="1">Multi-pass membrane protein</topology>
    </subcellularLocation>
</comment>
<comment type="similarity">
    <text evidence="2">Belongs to the DsbD family.</text>
</comment>
<gene>
    <name evidence="9" type="primary">resA_2</name>
    <name evidence="9" type="ORF">CLNEO_27550</name>
</gene>
<evidence type="ECO:0000256" key="6">
    <source>
        <dbReference type="ARBA" id="ARBA00023136"/>
    </source>
</evidence>
<feature type="transmembrane region" description="Helical" evidence="7">
    <location>
        <begin position="132"/>
        <end position="151"/>
    </location>
</feature>
<dbReference type="EMBL" id="LRVM01000013">
    <property type="protein sequence ID" value="KXL51897.1"/>
    <property type="molecule type" value="Genomic_DNA"/>
</dbReference>
<dbReference type="SUPFAM" id="SSF52833">
    <property type="entry name" value="Thioredoxin-like"/>
    <property type="match status" value="1"/>
</dbReference>
<sequence>MGFSADTSIPILTVFLQGLISFFSPCILPLVPLYISYLSGGAKTVSSDGIIQYPRKQVMMNTVFFAIGISFAFFVLGLGVTSLGQFFSNNRLMFAKISGIIMIFFGLYQFGFFGRSQALEKEHRMPFRLDRWAMGPLPALFLGFTFSFAWTPCVGPILGSVLLMAATGSSAAGFALIGVFTVGFVLPFLAVGFFTQSLLSFFKEHQSVVRYSVKIGATLMIVMGIMTFTGTMNGFTNYLSNNGTAATAEGSTSKTTPEAPTVILAPDFQLMDQFGNIHTLSEYKGKTIFLNFWATWCPPCRGEMPHIQEIYEEYGLNEKDVVILGVAAPKLGREGSKEDVISFLEDNDYTFPVLMDENHDVFQQYAISAFPTTFMVDANGAIYGYVVSALEKDMMLSIVEQTKESVSGDTESK</sequence>
<evidence type="ECO:0000256" key="5">
    <source>
        <dbReference type="ARBA" id="ARBA00022989"/>
    </source>
</evidence>
<protein>
    <submittedName>
        <fullName evidence="9">Thiol-disulfide oxidoreductase ResA</fullName>
    </submittedName>
</protein>
<dbReference type="CDD" id="cd02966">
    <property type="entry name" value="TlpA_like_family"/>
    <property type="match status" value="1"/>
</dbReference>
<dbReference type="GO" id="GO:0016209">
    <property type="term" value="F:antioxidant activity"/>
    <property type="evidence" value="ECO:0007669"/>
    <property type="project" value="InterPro"/>
</dbReference>
<evidence type="ECO:0000313" key="9">
    <source>
        <dbReference type="EMBL" id="KXL51897.1"/>
    </source>
</evidence>
<dbReference type="STRING" id="36847.CLNEO_27550"/>
<dbReference type="GO" id="GO:0016491">
    <property type="term" value="F:oxidoreductase activity"/>
    <property type="evidence" value="ECO:0007669"/>
    <property type="project" value="InterPro"/>
</dbReference>
<feature type="transmembrane region" description="Helical" evidence="7">
    <location>
        <begin position="58"/>
        <end position="80"/>
    </location>
</feature>
<dbReference type="RefSeq" id="WP_066090464.1">
    <property type="nucleotide sequence ID" value="NZ_LRVM01000013.1"/>
</dbReference>
<feature type="transmembrane region" description="Helical" evidence="7">
    <location>
        <begin position="92"/>
        <end position="111"/>
    </location>
</feature>
<evidence type="ECO:0000256" key="1">
    <source>
        <dbReference type="ARBA" id="ARBA00004651"/>
    </source>
</evidence>
<dbReference type="PATRIC" id="fig|36847.3.peg.3219"/>
<feature type="transmembrane region" description="Helical" evidence="7">
    <location>
        <begin position="12"/>
        <end position="37"/>
    </location>
</feature>
<keyword evidence="5 7" id="KW-1133">Transmembrane helix</keyword>
<dbReference type="InterPro" id="IPR003834">
    <property type="entry name" value="Cyt_c_assmbl_TM_dom"/>
</dbReference>
<feature type="transmembrane region" description="Helical" evidence="7">
    <location>
        <begin position="171"/>
        <end position="194"/>
    </location>
</feature>
<dbReference type="Pfam" id="PF00578">
    <property type="entry name" value="AhpC-TSA"/>
    <property type="match status" value="1"/>
</dbReference>
<evidence type="ECO:0000256" key="7">
    <source>
        <dbReference type="SAM" id="Phobius"/>
    </source>
</evidence>
<keyword evidence="3" id="KW-1003">Cell membrane</keyword>
<feature type="domain" description="Thioredoxin" evidence="8">
    <location>
        <begin position="259"/>
        <end position="404"/>
    </location>
</feature>
<proteinExistence type="inferred from homology"/>
<dbReference type="GO" id="GO:0005886">
    <property type="term" value="C:plasma membrane"/>
    <property type="evidence" value="ECO:0007669"/>
    <property type="project" value="UniProtKB-SubCell"/>
</dbReference>
<organism evidence="9 10">
    <name type="scientific">Anaerotignum neopropionicum</name>
    <dbReference type="NCBI Taxonomy" id="36847"/>
    <lineage>
        <taxon>Bacteria</taxon>
        <taxon>Bacillati</taxon>
        <taxon>Bacillota</taxon>
        <taxon>Clostridia</taxon>
        <taxon>Lachnospirales</taxon>
        <taxon>Anaerotignaceae</taxon>
        <taxon>Anaerotignum</taxon>
    </lineage>
</organism>
<dbReference type="Gene3D" id="3.40.30.10">
    <property type="entry name" value="Glutaredoxin"/>
    <property type="match status" value="1"/>
</dbReference>
<evidence type="ECO:0000259" key="8">
    <source>
        <dbReference type="PROSITE" id="PS51352"/>
    </source>
</evidence>
<keyword evidence="10" id="KW-1185">Reference proteome</keyword>
<evidence type="ECO:0000256" key="2">
    <source>
        <dbReference type="ARBA" id="ARBA00006143"/>
    </source>
</evidence>
<dbReference type="InterPro" id="IPR017937">
    <property type="entry name" value="Thioredoxin_CS"/>
</dbReference>
<dbReference type="InterPro" id="IPR000866">
    <property type="entry name" value="AhpC/TSA"/>
</dbReference>
<comment type="caution">
    <text evidence="9">The sequence shown here is derived from an EMBL/GenBank/DDBJ whole genome shotgun (WGS) entry which is preliminary data.</text>
</comment>
<dbReference type="PROSITE" id="PS00194">
    <property type="entry name" value="THIOREDOXIN_1"/>
    <property type="match status" value="1"/>
</dbReference>
<dbReference type="PROSITE" id="PS51352">
    <property type="entry name" value="THIOREDOXIN_2"/>
    <property type="match status" value="1"/>
</dbReference>
<dbReference type="Proteomes" id="UP000070539">
    <property type="component" value="Unassembled WGS sequence"/>
</dbReference>
<dbReference type="Pfam" id="PF02683">
    <property type="entry name" value="DsbD_TM"/>
    <property type="match status" value="1"/>
</dbReference>
<evidence type="ECO:0000256" key="4">
    <source>
        <dbReference type="ARBA" id="ARBA00022692"/>
    </source>
</evidence>
<evidence type="ECO:0000313" key="10">
    <source>
        <dbReference type="Proteomes" id="UP000070539"/>
    </source>
</evidence>
<dbReference type="AlphaFoldDB" id="A0A136WBJ7"/>
<accession>A0A136WBJ7</accession>
<keyword evidence="6 7" id="KW-0472">Membrane</keyword>
<dbReference type="OrthoDB" id="9809733at2"/>
<evidence type="ECO:0000256" key="3">
    <source>
        <dbReference type="ARBA" id="ARBA00022475"/>
    </source>
</evidence>
<feature type="transmembrane region" description="Helical" evidence="7">
    <location>
        <begin position="215"/>
        <end position="235"/>
    </location>
</feature>
<dbReference type="PANTHER" id="PTHR31272:SF4">
    <property type="entry name" value="CYTOCHROME C-TYPE BIOGENESIS PROTEIN HI_1454-RELATED"/>
    <property type="match status" value="1"/>
</dbReference>
<keyword evidence="4 7" id="KW-0812">Transmembrane</keyword>
<dbReference type="GO" id="GO:0017004">
    <property type="term" value="P:cytochrome complex assembly"/>
    <property type="evidence" value="ECO:0007669"/>
    <property type="project" value="InterPro"/>
</dbReference>
<dbReference type="PANTHER" id="PTHR31272">
    <property type="entry name" value="CYTOCHROME C-TYPE BIOGENESIS PROTEIN HI_1454-RELATED"/>
    <property type="match status" value="1"/>
</dbReference>
<dbReference type="InterPro" id="IPR036249">
    <property type="entry name" value="Thioredoxin-like_sf"/>
</dbReference>
<dbReference type="InterPro" id="IPR013766">
    <property type="entry name" value="Thioredoxin_domain"/>
</dbReference>
<name>A0A136WBJ7_9FIRM</name>
<reference evidence="9 10" key="1">
    <citation type="submission" date="2016-01" db="EMBL/GenBank/DDBJ databases">
        <title>Genome sequence of Clostridium neopropionicum X4, DSM-3847.</title>
        <authorList>
            <person name="Poehlein A."/>
            <person name="Beck M.H."/>
            <person name="Bengelsdorf F.R."/>
            <person name="Daniel R."/>
            <person name="Duerre P."/>
        </authorList>
    </citation>
    <scope>NUCLEOTIDE SEQUENCE [LARGE SCALE GENOMIC DNA]</scope>
    <source>
        <strain evidence="9 10">DSM-3847</strain>
    </source>
</reference>
<dbReference type="InterPro" id="IPR051790">
    <property type="entry name" value="Cytochrome_c-biogenesis_DsbD"/>
</dbReference>